<dbReference type="Proteomes" id="UP000186917">
    <property type="component" value="Unassembled WGS sequence"/>
</dbReference>
<keyword evidence="1" id="KW-0732">Signal</keyword>
<evidence type="ECO:0000256" key="1">
    <source>
        <dbReference type="SAM" id="SignalP"/>
    </source>
</evidence>
<evidence type="ECO:0000313" key="4">
    <source>
        <dbReference type="Proteomes" id="UP000186917"/>
    </source>
</evidence>
<dbReference type="InterPro" id="IPR025665">
    <property type="entry name" value="Beta-barrel_OMP_2"/>
</dbReference>
<feature type="signal peptide" evidence="1">
    <location>
        <begin position="1"/>
        <end position="19"/>
    </location>
</feature>
<dbReference type="Pfam" id="PF13568">
    <property type="entry name" value="OMP_b-brl_2"/>
    <property type="match status" value="1"/>
</dbReference>
<feature type="chain" id="PRO_5030023324" evidence="1">
    <location>
        <begin position="20"/>
        <end position="221"/>
    </location>
</feature>
<evidence type="ECO:0000259" key="2">
    <source>
        <dbReference type="Pfam" id="PF13568"/>
    </source>
</evidence>
<gene>
    <name evidence="3" type="ORF">SAMN05421788_104337</name>
</gene>
<proteinExistence type="predicted"/>
<dbReference type="STRING" id="477680.SAMN05421788_104337"/>
<dbReference type="AlphaFoldDB" id="A0A173MRL3"/>
<accession>A0A173MRL3</accession>
<protein>
    <submittedName>
        <fullName evidence="3">Outer membrane protein beta-barrel domain-containing protein</fullName>
    </submittedName>
</protein>
<keyword evidence="4" id="KW-1185">Reference proteome</keyword>
<dbReference type="OrthoDB" id="947434at2"/>
<dbReference type="KEGG" id="fln:FLA_6354"/>
<evidence type="ECO:0000313" key="3">
    <source>
        <dbReference type="EMBL" id="SIT17406.1"/>
    </source>
</evidence>
<sequence>MKKVVFTAALLMIICVSFAQRFTYGLKAGVNITGAISYNKAANATLAAMGYPVKDMIFSSRLCAAFHGGAFVNLALGKKWYLQPEVLYSSQQYKLRSHYSYYDLSGVASLDFDLTCINVPIMMQYRIKPRLYLEAGPQIGFLTKINVKGTSTHFGGQTRDMLSQSNTVECSLALGLGYQLQKIPLGFYTRATLGLTNVLTTKEASYRNYIGQAGIFYQFGK</sequence>
<name>A0A173MRL3_9BACT</name>
<dbReference type="RefSeq" id="WP_076379664.1">
    <property type="nucleotide sequence ID" value="NZ_AP017422.1"/>
</dbReference>
<dbReference type="EMBL" id="FTOR01000004">
    <property type="protein sequence ID" value="SIT17406.1"/>
    <property type="molecule type" value="Genomic_DNA"/>
</dbReference>
<reference evidence="4" key="1">
    <citation type="submission" date="2017-01" db="EMBL/GenBank/DDBJ databases">
        <authorList>
            <person name="Varghese N."/>
            <person name="Submissions S."/>
        </authorList>
    </citation>
    <scope>NUCLEOTIDE SEQUENCE [LARGE SCALE GENOMIC DNA]</scope>
    <source>
        <strain evidence="4">DSM 21054</strain>
    </source>
</reference>
<organism evidence="3 4">
    <name type="scientific">Filimonas lacunae</name>
    <dbReference type="NCBI Taxonomy" id="477680"/>
    <lineage>
        <taxon>Bacteria</taxon>
        <taxon>Pseudomonadati</taxon>
        <taxon>Bacteroidota</taxon>
        <taxon>Chitinophagia</taxon>
        <taxon>Chitinophagales</taxon>
        <taxon>Chitinophagaceae</taxon>
        <taxon>Filimonas</taxon>
    </lineage>
</organism>
<feature type="domain" description="Outer membrane protein beta-barrel" evidence="2">
    <location>
        <begin position="18"/>
        <end position="199"/>
    </location>
</feature>